<evidence type="ECO:0000256" key="6">
    <source>
        <dbReference type="ARBA" id="ARBA00023136"/>
    </source>
</evidence>
<sequence length="343" mass="39707">MVFFNSIDWNKDGDFLIRLSELLNKGFPIDVAIAYLAITSKNDQKRYQILLNTLNTGENFSLALEKASFPTFITAPVLYANEHGYFNETLYECGKLLKRKAEQQKALKKTFQYPAVLFSTVIIVFFLLRIFLLPKFALLFKQLSSSENSSSQFSNFLLQQLPIILFGVMLACFLLFLLILRRSKRKEALKRALFFSKIPLVSSFTRIHYSQLFARECGYLLKSGLSIQETFQLFMKKQSNSFFMEIGKHFTTRLELGETFTEASQTIGILEQELVYIIQHGEKNGTLSDELLFYYDFCHSKMLEKTEKLFSYIQPAVFLVIGILIISIYLSILYPMFSMVNQI</sequence>
<dbReference type="InterPro" id="IPR042094">
    <property type="entry name" value="T2SS_GspF_sf"/>
</dbReference>
<keyword evidence="5 7" id="KW-1133">Transmembrane helix</keyword>
<dbReference type="PATRIC" id="fig|1430899.3.peg.768"/>
<comment type="similarity">
    <text evidence="2">Belongs to the GSP F family.</text>
</comment>
<keyword evidence="4 7" id="KW-0812">Transmembrane</keyword>
<feature type="domain" description="Type II secretion system protein GspF" evidence="8">
    <location>
        <begin position="213"/>
        <end position="335"/>
    </location>
</feature>
<keyword evidence="6 7" id="KW-0472">Membrane</keyword>
<evidence type="ECO:0000256" key="2">
    <source>
        <dbReference type="ARBA" id="ARBA00005745"/>
    </source>
</evidence>
<evidence type="ECO:0000256" key="7">
    <source>
        <dbReference type="SAM" id="Phobius"/>
    </source>
</evidence>
<comment type="subcellular location">
    <subcellularLocation>
        <location evidence="1">Cell membrane</location>
        <topology evidence="1">Multi-pass membrane protein</topology>
    </subcellularLocation>
</comment>
<evidence type="ECO:0000256" key="1">
    <source>
        <dbReference type="ARBA" id="ARBA00004651"/>
    </source>
</evidence>
<evidence type="ECO:0000259" key="8">
    <source>
        <dbReference type="Pfam" id="PF00482"/>
    </source>
</evidence>
<dbReference type="AlphaFoldDB" id="A0A0J8GDA2"/>
<dbReference type="Proteomes" id="UP000052258">
    <property type="component" value="Unassembled WGS sequence"/>
</dbReference>
<dbReference type="GO" id="GO:0005886">
    <property type="term" value="C:plasma membrane"/>
    <property type="evidence" value="ECO:0007669"/>
    <property type="project" value="UniProtKB-SubCell"/>
</dbReference>
<accession>A0A0J8GDA2</accession>
<dbReference type="NCBIfam" id="NF041012">
    <property type="entry name" value="T4P_ComGB"/>
    <property type="match status" value="1"/>
</dbReference>
<evidence type="ECO:0000256" key="5">
    <source>
        <dbReference type="ARBA" id="ARBA00022989"/>
    </source>
</evidence>
<dbReference type="PANTHER" id="PTHR30012:SF0">
    <property type="entry name" value="TYPE II SECRETION SYSTEM PROTEIN F-RELATED"/>
    <property type="match status" value="1"/>
</dbReference>
<keyword evidence="10" id="KW-1185">Reference proteome</keyword>
<keyword evidence="3" id="KW-1003">Cell membrane</keyword>
<dbReference type="EMBL" id="AZHO01000007">
    <property type="protein sequence ID" value="KMT60615.1"/>
    <property type="molecule type" value="Genomic_DNA"/>
</dbReference>
<dbReference type="InterPro" id="IPR003004">
    <property type="entry name" value="GspF/PilC"/>
</dbReference>
<dbReference type="InterPro" id="IPR047692">
    <property type="entry name" value="T4P_ComGB"/>
</dbReference>
<dbReference type="RefSeq" id="WP_007474339.1">
    <property type="nucleotide sequence ID" value="NZ_KQ130610.1"/>
</dbReference>
<protein>
    <submittedName>
        <fullName evidence="9">General secretion pathway protein</fullName>
    </submittedName>
</protein>
<organism evidence="9 10">
    <name type="scientific">Listeria fleischmannii 1991</name>
    <dbReference type="NCBI Taxonomy" id="1430899"/>
    <lineage>
        <taxon>Bacteria</taxon>
        <taxon>Bacillati</taxon>
        <taxon>Bacillota</taxon>
        <taxon>Bacilli</taxon>
        <taxon>Bacillales</taxon>
        <taxon>Listeriaceae</taxon>
        <taxon>Listeria</taxon>
    </lineage>
</organism>
<dbReference type="OrthoDB" id="1638902at2"/>
<dbReference type="Gene3D" id="1.20.81.30">
    <property type="entry name" value="Type II secretion system (T2SS), domain F"/>
    <property type="match status" value="2"/>
</dbReference>
<feature type="transmembrane region" description="Helical" evidence="7">
    <location>
        <begin position="309"/>
        <end position="334"/>
    </location>
</feature>
<evidence type="ECO:0000256" key="4">
    <source>
        <dbReference type="ARBA" id="ARBA00022692"/>
    </source>
</evidence>
<dbReference type="InterPro" id="IPR018076">
    <property type="entry name" value="T2SS_GspF_dom"/>
</dbReference>
<gene>
    <name evidence="9" type="ORF">X560_0743</name>
</gene>
<evidence type="ECO:0000256" key="3">
    <source>
        <dbReference type="ARBA" id="ARBA00022475"/>
    </source>
</evidence>
<dbReference type="PANTHER" id="PTHR30012">
    <property type="entry name" value="GENERAL SECRETION PATHWAY PROTEIN"/>
    <property type="match status" value="1"/>
</dbReference>
<dbReference type="Pfam" id="PF00482">
    <property type="entry name" value="T2SSF"/>
    <property type="match status" value="2"/>
</dbReference>
<evidence type="ECO:0000313" key="10">
    <source>
        <dbReference type="Proteomes" id="UP000052258"/>
    </source>
</evidence>
<proteinExistence type="inferred from homology"/>
<feature type="transmembrane region" description="Helical" evidence="7">
    <location>
        <begin position="160"/>
        <end position="180"/>
    </location>
</feature>
<comment type="caution">
    <text evidence="9">The sequence shown here is derived from an EMBL/GenBank/DDBJ whole genome shotgun (WGS) entry which is preliminary data.</text>
</comment>
<feature type="transmembrane region" description="Helical" evidence="7">
    <location>
        <begin position="115"/>
        <end position="140"/>
    </location>
</feature>
<reference evidence="9 10" key="1">
    <citation type="journal article" date="2015" name="Genome Biol. Evol.">
        <title>Comparative Genomics of Listeria Sensu Lato: Genus-Wide Differences in Evolutionary Dynamics and the Progressive Gain of Complex, Potentially Pathogenicity-Related Traits through Lateral Gene Transfer.</title>
        <authorList>
            <person name="Chiara M."/>
            <person name="Caruso M."/>
            <person name="D'Erchia A.M."/>
            <person name="Manzari C."/>
            <person name="Fraccalvieri R."/>
            <person name="Goffredo E."/>
            <person name="Latorre L."/>
            <person name="Miccolupo A."/>
            <person name="Padalino I."/>
            <person name="Santagada G."/>
            <person name="Chiocco D."/>
            <person name="Pesole G."/>
            <person name="Horner D.S."/>
            <person name="Parisi A."/>
        </authorList>
    </citation>
    <scope>NUCLEOTIDE SEQUENCE [LARGE SCALE GENOMIC DNA]</scope>
    <source>
        <strain evidence="9 10">1991</strain>
    </source>
</reference>
<name>A0A0J8GDA2_9LIST</name>
<evidence type="ECO:0000313" key="9">
    <source>
        <dbReference type="EMBL" id="KMT60615.1"/>
    </source>
</evidence>
<feature type="domain" description="Type II secretion system protein GspF" evidence="8">
    <location>
        <begin position="15"/>
        <end position="134"/>
    </location>
</feature>